<reference evidence="15 16" key="1">
    <citation type="submission" date="2013-10" db="EMBL/GenBank/DDBJ databases">
        <authorList>
            <consortium name="International Citrus Genome Consortium"/>
            <person name="Jenkins J."/>
            <person name="Schmutz J."/>
            <person name="Prochnik S."/>
            <person name="Rokhsar D."/>
            <person name="Gmitter F."/>
            <person name="Ollitrault P."/>
            <person name="Machado M."/>
            <person name="Talon M."/>
            <person name="Wincker P."/>
            <person name="Jaillon O."/>
            <person name="Morgante M."/>
        </authorList>
    </citation>
    <scope>NUCLEOTIDE SEQUENCE</scope>
    <source>
        <strain evidence="16">cv. Clemenules</strain>
    </source>
</reference>
<evidence type="ECO:0000256" key="10">
    <source>
        <dbReference type="PROSITE-ProRule" id="PRU00782"/>
    </source>
</evidence>
<dbReference type="FunCoup" id="V4TGZ0">
    <property type="interactions" value="603"/>
</dbReference>
<dbReference type="PROSITE" id="PS50096">
    <property type="entry name" value="IQ"/>
    <property type="match status" value="3"/>
</dbReference>
<feature type="region of interest" description="Actin-binding" evidence="10">
    <location>
        <begin position="723"/>
        <end position="745"/>
    </location>
</feature>
<sequence length="1168" mass="131913">MSQKPRVQPAFQSIKSLPVDFRFIGSPLSDQVEKSDDVNFRHSDVASLSVPENGELGNEFVEEGENEESPYCGNNIVVEDRPSVGDEDLDSAASPLPSVSASHTDRRWSDTTSYAGKKKLQSWFQLPNGNWELGKILSISGTESVISLPEGKVLKVKSENLVSANPDILDGVDDLMQLSYLNEPSVLYNLHYRYKQDMIYTKAGPVLVAINPFKKVPLYGNYYIEAYKSKSIESPHVYAITDTAIREMIRDEVNQSIIISGESGAGKTETAKIAMQYLAALGGGSGIEYEILKTNPILEAFGNAKTSRNDNSSRFGKLIEIHFSETGKISGANIQTCKMTCVSRVVQCAEGERAYHIFYQLCVGAPPALREKLNLMSAKEYKYLRQSSCYSINGVDDAEQFRIVVEALDIVHVSKEDQESVFAMLAAVLWLGNVSFTVIDNENHVEPVADEGLITVAKLIGCDIGELKLALSTRKMRVGNDTIVQNLTLSQATDTRDALAKSIYACLFEWLVEQINKSLAVGKRRTGRSISILDIYGFESFDRNSFEQFCINYANERLQQHFNRHLFKLEQEEYIQDGIDWAKVDFEDNKDCLNLFEKKPLGLLSLLDEESTFPNGTDLTFANKLKQHLNSNPCFRGERDKSFTVSHYAGEVIYDTTGFLEKNRDLLHLDSIELLSSCSCHLPQIFASNMLSQSNKPVVGPLYKAGGADSQKLSVATKFKGQLFQLMQRLESTTPHFIRCIKPNNFQSPGLYEQGLVLQQLRCCGVLEVVRISRSGFPTRMSHQKFARRYGFLLLESVASQDPLSVSVAILHQFNILPEMYQVGYTKLFFRAGQIGMLEDTRNRTLHGILRVQSCFRGHQARLCLKELRRGIVALQSFIRGEKIRKEYALVLQRHRAAVVIQRQIKSRVARQKLKNIKYSSIMIQSVIRGWLVRRCSGDICLLKSVESKGNDSDEVLVKASFLAELQRRVLKAEAALREKEEENDILHQRLQQYESRWSEYEQKMKSMEEVWQKQMRSLQSSLSIAKKSLAIDDSERNSDASVNASDEVEYSWDTGSNCKGQESNGVRPMSAGLSVISRLAEEFDQRSQVFGDDAKFLVEVKSGQVEASLNPDKELRRLKQMFEAWKKDYGSRLRETKVILNKLGSEEGAIDRVKKKWWGRRNSTRIN</sequence>
<feature type="binding site" evidence="10">
    <location>
        <begin position="261"/>
        <end position="268"/>
    </location>
    <ligand>
        <name>ATP</name>
        <dbReference type="ChEBI" id="CHEBI:30616"/>
    </ligand>
</feature>
<dbReference type="Pfam" id="PF00063">
    <property type="entry name" value="Myosin_head"/>
    <property type="match status" value="1"/>
</dbReference>
<keyword evidence="4" id="KW-0112">Calmodulin-binding</keyword>
<dbReference type="GO" id="GO:0016459">
    <property type="term" value="C:myosin complex"/>
    <property type="evidence" value="ECO:0007669"/>
    <property type="project" value="UniProtKB-KW"/>
</dbReference>
<name>V4TGZ0_CITCL</name>
<keyword evidence="6 10" id="KW-0518">Myosin</keyword>
<dbReference type="Gene3D" id="1.10.10.820">
    <property type="match status" value="1"/>
</dbReference>
<feature type="domain" description="Myosin N-terminal SH3-like" evidence="14">
    <location>
        <begin position="117"/>
        <end position="166"/>
    </location>
</feature>
<keyword evidence="16" id="KW-1185">Reference proteome</keyword>
<dbReference type="Proteomes" id="UP000030687">
    <property type="component" value="Unassembled WGS sequence"/>
</dbReference>
<dbReference type="OMA" id="CHLARKQ"/>
<evidence type="ECO:0008006" key="17">
    <source>
        <dbReference type="Google" id="ProtNLM"/>
    </source>
</evidence>
<comment type="similarity">
    <text evidence="9">Belongs to the TRAFAC class myosin-kinesin ATPase superfamily. Myosin family. Plant myosin class VIII subfamily.</text>
</comment>
<protein>
    <recommendedName>
        <fullName evidence="17">Myosin motor domain-containing protein</fullName>
    </recommendedName>
</protein>
<dbReference type="InterPro" id="IPR001609">
    <property type="entry name" value="Myosin_head_motor_dom-like"/>
</dbReference>
<feature type="region of interest" description="Disordered" evidence="12">
    <location>
        <begin position="1036"/>
        <end position="1068"/>
    </location>
</feature>
<dbReference type="Gene3D" id="1.20.58.530">
    <property type="match status" value="1"/>
</dbReference>
<keyword evidence="7 10" id="KW-0505">Motor protein</keyword>
<dbReference type="SUPFAM" id="SSF57997">
    <property type="entry name" value="Tropomyosin"/>
    <property type="match status" value="1"/>
</dbReference>
<dbReference type="KEGG" id="cic:CICLE_v10030552mg"/>
<dbReference type="InterPro" id="IPR000048">
    <property type="entry name" value="IQ_motif_EF-hand-BS"/>
</dbReference>
<dbReference type="CDD" id="cd01383">
    <property type="entry name" value="MYSc_Myo8"/>
    <property type="match status" value="1"/>
</dbReference>
<evidence type="ECO:0000256" key="1">
    <source>
        <dbReference type="ARBA" id="ARBA00022737"/>
    </source>
</evidence>
<accession>V4TGZ0</accession>
<dbReference type="GO" id="GO:0030048">
    <property type="term" value="P:actin filament-based movement"/>
    <property type="evidence" value="ECO:0007669"/>
    <property type="project" value="UniProtKB-ARBA"/>
</dbReference>
<dbReference type="Pfam" id="PF25369">
    <property type="entry name" value="SH3_VIII-1_N"/>
    <property type="match status" value="1"/>
</dbReference>
<dbReference type="InterPro" id="IPR036961">
    <property type="entry name" value="Kinesin_motor_dom_sf"/>
</dbReference>
<evidence type="ECO:0000256" key="5">
    <source>
        <dbReference type="ARBA" id="ARBA00023054"/>
    </source>
</evidence>
<dbReference type="SMART" id="SM00015">
    <property type="entry name" value="IQ"/>
    <property type="match status" value="4"/>
</dbReference>
<dbReference type="FunFam" id="1.20.58.530:FF:000013">
    <property type="entry name" value="Unconventional myosin-XIX"/>
    <property type="match status" value="1"/>
</dbReference>
<evidence type="ECO:0000256" key="3">
    <source>
        <dbReference type="ARBA" id="ARBA00022840"/>
    </source>
</evidence>
<keyword evidence="8 10" id="KW-0009">Actin-binding</keyword>
<evidence type="ECO:0000313" key="15">
    <source>
        <dbReference type="EMBL" id="ESR50875.1"/>
    </source>
</evidence>
<dbReference type="InterPro" id="IPR036022">
    <property type="entry name" value="MYSc_Myo8"/>
</dbReference>
<dbReference type="AlphaFoldDB" id="V4TGZ0"/>
<evidence type="ECO:0000256" key="2">
    <source>
        <dbReference type="ARBA" id="ARBA00022741"/>
    </source>
</evidence>
<evidence type="ECO:0000256" key="11">
    <source>
        <dbReference type="SAM" id="Coils"/>
    </source>
</evidence>
<dbReference type="PROSITE" id="PS51844">
    <property type="entry name" value="SH3_LIKE"/>
    <property type="match status" value="1"/>
</dbReference>
<evidence type="ECO:0000259" key="13">
    <source>
        <dbReference type="PROSITE" id="PS51456"/>
    </source>
</evidence>
<dbReference type="GO" id="GO:0007015">
    <property type="term" value="P:actin filament organization"/>
    <property type="evidence" value="ECO:0007669"/>
    <property type="project" value="TreeGrafter"/>
</dbReference>
<dbReference type="Gene3D" id="1.20.120.720">
    <property type="entry name" value="Myosin VI head, motor domain, U50 subdomain"/>
    <property type="match status" value="1"/>
</dbReference>
<keyword evidence="3 10" id="KW-0067">ATP-binding</keyword>
<dbReference type="PRINTS" id="PR00193">
    <property type="entry name" value="MYOSINHEAVY"/>
</dbReference>
<feature type="region of interest" description="Disordered" evidence="12">
    <location>
        <begin position="82"/>
        <end position="104"/>
    </location>
</feature>
<dbReference type="SMART" id="SM00242">
    <property type="entry name" value="MYSc"/>
    <property type="match status" value="1"/>
</dbReference>
<evidence type="ECO:0000256" key="6">
    <source>
        <dbReference type="ARBA" id="ARBA00023123"/>
    </source>
</evidence>
<evidence type="ECO:0000256" key="9">
    <source>
        <dbReference type="ARBA" id="ARBA00060862"/>
    </source>
</evidence>
<feature type="coiled-coil region" evidence="11">
    <location>
        <begin position="963"/>
        <end position="1011"/>
    </location>
</feature>
<gene>
    <name evidence="15" type="ORF">CICLE_v10030552mg</name>
</gene>
<dbReference type="GO" id="GO:0005737">
    <property type="term" value="C:cytoplasm"/>
    <property type="evidence" value="ECO:0007669"/>
    <property type="project" value="TreeGrafter"/>
</dbReference>
<dbReference type="Gene3D" id="3.40.850.10">
    <property type="entry name" value="Kinesin motor domain"/>
    <property type="match status" value="1"/>
</dbReference>
<organism evidence="15 16">
    <name type="scientific">Citrus clementina</name>
    <name type="common">Clementine</name>
    <name type="synonym">Citrus deliciosa x Citrus sinensis</name>
    <dbReference type="NCBI Taxonomy" id="85681"/>
    <lineage>
        <taxon>Eukaryota</taxon>
        <taxon>Viridiplantae</taxon>
        <taxon>Streptophyta</taxon>
        <taxon>Embryophyta</taxon>
        <taxon>Tracheophyta</taxon>
        <taxon>Spermatophyta</taxon>
        <taxon>Magnoliopsida</taxon>
        <taxon>eudicotyledons</taxon>
        <taxon>Gunneridae</taxon>
        <taxon>Pentapetalae</taxon>
        <taxon>rosids</taxon>
        <taxon>malvids</taxon>
        <taxon>Sapindales</taxon>
        <taxon>Rutaceae</taxon>
        <taxon>Aurantioideae</taxon>
        <taxon>Citrus</taxon>
    </lineage>
</organism>
<dbReference type="FunFam" id="1.10.10.820:FF:000001">
    <property type="entry name" value="Myosin heavy chain"/>
    <property type="match status" value="1"/>
</dbReference>
<evidence type="ECO:0000256" key="4">
    <source>
        <dbReference type="ARBA" id="ARBA00022860"/>
    </source>
</evidence>
<dbReference type="GO" id="GO:0016020">
    <property type="term" value="C:membrane"/>
    <property type="evidence" value="ECO:0007669"/>
    <property type="project" value="TreeGrafter"/>
</dbReference>
<dbReference type="Gene3D" id="6.20.240.20">
    <property type="match status" value="1"/>
</dbReference>
<dbReference type="STRING" id="85681.V4TGZ0"/>
<dbReference type="PROSITE" id="PS51456">
    <property type="entry name" value="MYOSIN_MOTOR"/>
    <property type="match status" value="1"/>
</dbReference>
<keyword evidence="2 10" id="KW-0547">Nucleotide-binding</keyword>
<evidence type="ECO:0000256" key="7">
    <source>
        <dbReference type="ARBA" id="ARBA00023175"/>
    </source>
</evidence>
<dbReference type="InterPro" id="IPR027417">
    <property type="entry name" value="P-loop_NTPase"/>
</dbReference>
<evidence type="ECO:0000313" key="16">
    <source>
        <dbReference type="Proteomes" id="UP000030687"/>
    </source>
</evidence>
<dbReference type="InParanoid" id="V4TGZ0"/>
<feature type="compositionally biased region" description="Polar residues" evidence="12">
    <location>
        <begin position="1054"/>
        <end position="1065"/>
    </location>
</feature>
<feature type="domain" description="Myosin motor" evidence="13">
    <location>
        <begin position="170"/>
        <end position="843"/>
    </location>
</feature>
<keyword evidence="1" id="KW-0677">Repeat</keyword>
<dbReference type="eggNOG" id="KOG0160">
    <property type="taxonomic scope" value="Eukaryota"/>
</dbReference>
<dbReference type="PANTHER" id="PTHR13140">
    <property type="entry name" value="MYOSIN"/>
    <property type="match status" value="1"/>
</dbReference>
<keyword evidence="5 11" id="KW-0175">Coiled coil</keyword>
<feature type="compositionally biased region" description="Low complexity" evidence="12">
    <location>
        <begin position="91"/>
        <end position="102"/>
    </location>
</feature>
<dbReference type="PANTHER" id="PTHR13140:SF780">
    <property type="entry name" value="MYOSIN-1"/>
    <property type="match status" value="1"/>
</dbReference>
<dbReference type="SUPFAM" id="SSF52540">
    <property type="entry name" value="P-loop containing nucleoside triphosphate hydrolases"/>
    <property type="match status" value="1"/>
</dbReference>
<evidence type="ECO:0000256" key="12">
    <source>
        <dbReference type="SAM" id="MobiDB-lite"/>
    </source>
</evidence>
<evidence type="ECO:0000256" key="8">
    <source>
        <dbReference type="ARBA" id="ARBA00023203"/>
    </source>
</evidence>
<dbReference type="Gene3D" id="1.20.5.190">
    <property type="match status" value="2"/>
</dbReference>
<dbReference type="GO" id="GO:0005516">
    <property type="term" value="F:calmodulin binding"/>
    <property type="evidence" value="ECO:0007669"/>
    <property type="project" value="UniProtKB-KW"/>
</dbReference>
<dbReference type="Gramene" id="ESR50875">
    <property type="protein sequence ID" value="ESR50875"/>
    <property type="gene ID" value="CICLE_v10030552mg"/>
</dbReference>
<dbReference type="GO" id="GO:0051015">
    <property type="term" value="F:actin filament binding"/>
    <property type="evidence" value="ECO:0007669"/>
    <property type="project" value="TreeGrafter"/>
</dbReference>
<dbReference type="InterPro" id="IPR057535">
    <property type="entry name" value="MYO1-3_N_SH3"/>
</dbReference>
<dbReference type="Pfam" id="PF00612">
    <property type="entry name" value="IQ"/>
    <property type="match status" value="2"/>
</dbReference>
<dbReference type="GO" id="GO:0005524">
    <property type="term" value="F:ATP binding"/>
    <property type="evidence" value="ECO:0007669"/>
    <property type="project" value="UniProtKB-UniRule"/>
</dbReference>
<dbReference type="EMBL" id="KI536726">
    <property type="protein sequence ID" value="ESR50875.1"/>
    <property type="molecule type" value="Genomic_DNA"/>
</dbReference>
<evidence type="ECO:0000259" key="14">
    <source>
        <dbReference type="PROSITE" id="PS51844"/>
    </source>
</evidence>
<dbReference type="InterPro" id="IPR004009">
    <property type="entry name" value="SH3_Myosin"/>
</dbReference>
<dbReference type="GO" id="GO:0000146">
    <property type="term" value="F:microfilament motor activity"/>
    <property type="evidence" value="ECO:0007669"/>
    <property type="project" value="TreeGrafter"/>
</dbReference>
<proteinExistence type="inferred from homology"/>